<dbReference type="EMBL" id="JABEXW010000734">
    <property type="protein sequence ID" value="KAF4957161.1"/>
    <property type="molecule type" value="Genomic_DNA"/>
</dbReference>
<sequence length="164" mass="17940">MSLFEDLFADLTQPVDLNEFEDLPRLDFDTSTLTSSALSLDPAASAPPCMESLSMDLTVDSAMNDYQVPVSTKSADDSEEIKRMLTDISSRLTDLESAVSAGNAQLNQLGFNLDIAMPRITGMADEFRGAIEGLKESIKDFARGLINHLVNCRIEGDVESRRTT</sequence>
<name>A0A8H4TG40_9HYPO</name>
<dbReference type="Proteomes" id="UP000622797">
    <property type="component" value="Unassembled WGS sequence"/>
</dbReference>
<comment type="caution">
    <text evidence="1">The sequence shown here is derived from an EMBL/GenBank/DDBJ whole genome shotgun (WGS) entry which is preliminary data.</text>
</comment>
<accession>A0A8H4TG40</accession>
<reference evidence="1" key="1">
    <citation type="journal article" date="2020" name="BMC Genomics">
        <title>Correction to: Identification and distribution of gene clusters required for synthesis of sphingolipid metabolism inhibitors in diverse species of the filamentous fungus Fusarium.</title>
        <authorList>
            <person name="Kim H.S."/>
            <person name="Lohmar J.M."/>
            <person name="Busman M."/>
            <person name="Brown D.W."/>
            <person name="Naumann T.A."/>
            <person name="Divon H.H."/>
            <person name="Lysoe E."/>
            <person name="Uhlig S."/>
            <person name="Proctor R.H."/>
        </authorList>
    </citation>
    <scope>NUCLEOTIDE SEQUENCE</scope>
    <source>
        <strain evidence="1">NRRL 20472</strain>
    </source>
</reference>
<dbReference type="OrthoDB" id="4934889at2759"/>
<evidence type="ECO:0000313" key="1">
    <source>
        <dbReference type="EMBL" id="KAF4957161.1"/>
    </source>
</evidence>
<protein>
    <submittedName>
        <fullName evidence="1">Uncharacterized protein</fullName>
    </submittedName>
</protein>
<gene>
    <name evidence="1" type="ORF">FSARC_11370</name>
</gene>
<proteinExistence type="predicted"/>
<reference evidence="1" key="2">
    <citation type="submission" date="2020-05" db="EMBL/GenBank/DDBJ databases">
        <authorList>
            <person name="Kim H.-S."/>
            <person name="Proctor R.H."/>
            <person name="Brown D.W."/>
        </authorList>
    </citation>
    <scope>NUCLEOTIDE SEQUENCE</scope>
    <source>
        <strain evidence="1">NRRL 20472</strain>
    </source>
</reference>
<evidence type="ECO:0000313" key="2">
    <source>
        <dbReference type="Proteomes" id="UP000622797"/>
    </source>
</evidence>
<organism evidence="1 2">
    <name type="scientific">Fusarium sarcochroum</name>
    <dbReference type="NCBI Taxonomy" id="1208366"/>
    <lineage>
        <taxon>Eukaryota</taxon>
        <taxon>Fungi</taxon>
        <taxon>Dikarya</taxon>
        <taxon>Ascomycota</taxon>
        <taxon>Pezizomycotina</taxon>
        <taxon>Sordariomycetes</taxon>
        <taxon>Hypocreomycetidae</taxon>
        <taxon>Hypocreales</taxon>
        <taxon>Nectriaceae</taxon>
        <taxon>Fusarium</taxon>
        <taxon>Fusarium lateritium species complex</taxon>
    </lineage>
</organism>
<keyword evidence="2" id="KW-1185">Reference proteome</keyword>
<dbReference type="AlphaFoldDB" id="A0A8H4TG40"/>